<keyword evidence="2" id="KW-1185">Reference proteome</keyword>
<comment type="caution">
    <text evidence="1">The sequence shown here is derived from an EMBL/GenBank/DDBJ whole genome shotgun (WGS) entry which is preliminary data.</text>
</comment>
<proteinExistence type="predicted"/>
<accession>A0A1E3WBK9</accession>
<sequence length="174" mass="19285">MFQALLEKHAHHRATHHAYQKAVDDCLAGLFRGFPDGVLPTLRQRAGTGSLVRRGEAEGTDPRICAVQMAVLLIRKLIGPLSARERQNLARAFLRNDASNPTYKGLRSMLCAVERLEISPALVSYLNTEVAGQLRGMSQQAIFGSWVEAQIGGVMGRMKQPSLEEGEREADFWQ</sequence>
<evidence type="ECO:0000313" key="2">
    <source>
        <dbReference type="Proteomes" id="UP000095042"/>
    </source>
</evidence>
<organism evidence="1 2">
    <name type="scientific">Methyloceanibacter marginalis</name>
    <dbReference type="NCBI Taxonomy" id="1774971"/>
    <lineage>
        <taxon>Bacteria</taxon>
        <taxon>Pseudomonadati</taxon>
        <taxon>Pseudomonadota</taxon>
        <taxon>Alphaproteobacteria</taxon>
        <taxon>Hyphomicrobiales</taxon>
        <taxon>Hyphomicrobiaceae</taxon>
        <taxon>Methyloceanibacter</taxon>
    </lineage>
</organism>
<protein>
    <submittedName>
        <fullName evidence="1">Uncharacterized protein</fullName>
    </submittedName>
</protein>
<dbReference type="AlphaFoldDB" id="A0A1E3WBK9"/>
<evidence type="ECO:0000313" key="1">
    <source>
        <dbReference type="EMBL" id="ODS02467.1"/>
    </source>
</evidence>
<dbReference type="Proteomes" id="UP000095042">
    <property type="component" value="Unassembled WGS sequence"/>
</dbReference>
<dbReference type="RefSeq" id="WP_069624338.1">
    <property type="nucleotide sequence ID" value="NZ_LPWD01000301.1"/>
</dbReference>
<dbReference type="EMBL" id="LPWD01000301">
    <property type="protein sequence ID" value="ODS02467.1"/>
    <property type="molecule type" value="Genomic_DNA"/>
</dbReference>
<reference evidence="1 2" key="1">
    <citation type="journal article" date="2016" name="Environ. Microbiol.">
        <title>New Methyloceanibacter diversity from North Sea sediments includes methanotroph containing solely the soluble methane monooxygenase.</title>
        <authorList>
            <person name="Vekeman B."/>
            <person name="Kerckhof F.M."/>
            <person name="Cremers G."/>
            <person name="de Vos P."/>
            <person name="Vandamme P."/>
            <person name="Boon N."/>
            <person name="Op den Camp H.J."/>
            <person name="Heylen K."/>
        </authorList>
    </citation>
    <scope>NUCLEOTIDE SEQUENCE [LARGE SCALE GENOMIC DNA]</scope>
    <source>
        <strain evidence="1 2">R-67177</strain>
    </source>
</reference>
<gene>
    <name evidence="1" type="ORF">AUC71_01685</name>
</gene>
<name>A0A1E3WBK9_9HYPH</name>